<dbReference type="AlphaFoldDB" id="A0A975Q1E1"/>
<protein>
    <recommendedName>
        <fullName evidence="3">DUF4145 domain-containing protein</fullName>
    </recommendedName>
</protein>
<gene>
    <name evidence="1" type="ORF">KFK14_23495</name>
</gene>
<reference evidence="1" key="1">
    <citation type="submission" date="2021-04" db="EMBL/GenBank/DDBJ databases">
        <title>Isolation of p-tert-butylphenol degrading bacteria Sphingobium phenoxybenzoativorans Tas13 from active sludge.</title>
        <authorList>
            <person name="Li Y."/>
        </authorList>
    </citation>
    <scope>NUCLEOTIDE SEQUENCE</scope>
    <source>
        <strain evidence="1">Tas13</strain>
    </source>
</reference>
<dbReference type="Proteomes" id="UP000681425">
    <property type="component" value="Chromosome"/>
</dbReference>
<sequence>MRRINLYDLVELGKALQSIAELRDETEPVRASINGDLVRESLEKIENGDLVEFGLLDENIKKVKISLDEIDARWRGKDKNGERFTELGWSIKYHAQEAIKSFEHVLAAECRMASTYFVSKVGIYSTNDLVSNASARFPKDMHTTIGEEALGQFQEAAQCLCFQLNTACGFHMMRAVEYVLLKYMKLICGRRFSSLNTNWGSYIAELKKIYRGNSRKKPQIGTIDLIRQIKNNHRNPVIHAEFILTAQEAQDIFQLGSVVISHLADAINNLKRENKTTTKRAESATE</sequence>
<accession>A0A975Q1E1</accession>
<dbReference type="EMBL" id="CP073910">
    <property type="protein sequence ID" value="QUT05860.1"/>
    <property type="molecule type" value="Genomic_DNA"/>
</dbReference>
<dbReference type="KEGG" id="spph:KFK14_23495"/>
<evidence type="ECO:0000313" key="1">
    <source>
        <dbReference type="EMBL" id="QUT05860.1"/>
    </source>
</evidence>
<evidence type="ECO:0000313" key="2">
    <source>
        <dbReference type="Proteomes" id="UP000681425"/>
    </source>
</evidence>
<name>A0A975Q1E1_9SPHN</name>
<keyword evidence="2" id="KW-1185">Reference proteome</keyword>
<dbReference type="RefSeq" id="WP_212609354.1">
    <property type="nucleotide sequence ID" value="NZ_CP073910.1"/>
</dbReference>
<evidence type="ECO:0008006" key="3">
    <source>
        <dbReference type="Google" id="ProtNLM"/>
    </source>
</evidence>
<proteinExistence type="predicted"/>
<organism evidence="1 2">
    <name type="scientific">Sphingobium phenoxybenzoativorans</name>
    <dbReference type="NCBI Taxonomy" id="1592790"/>
    <lineage>
        <taxon>Bacteria</taxon>
        <taxon>Pseudomonadati</taxon>
        <taxon>Pseudomonadota</taxon>
        <taxon>Alphaproteobacteria</taxon>
        <taxon>Sphingomonadales</taxon>
        <taxon>Sphingomonadaceae</taxon>
        <taxon>Sphingobium</taxon>
    </lineage>
</organism>